<evidence type="ECO:0000313" key="5">
    <source>
        <dbReference type="EMBL" id="KGX89908.1"/>
    </source>
</evidence>
<dbReference type="CDD" id="cd04677">
    <property type="entry name" value="NUDIX_Hydrolase"/>
    <property type="match status" value="1"/>
</dbReference>
<dbReference type="PROSITE" id="PS00893">
    <property type="entry name" value="NUDIX_BOX"/>
    <property type="match status" value="1"/>
</dbReference>
<name>A0A0A5GFC4_9BACI</name>
<dbReference type="EMBL" id="AVPF01000011">
    <property type="protein sequence ID" value="KGX89908.1"/>
    <property type="molecule type" value="Genomic_DNA"/>
</dbReference>
<evidence type="ECO:0000256" key="2">
    <source>
        <dbReference type="ARBA" id="ARBA00022801"/>
    </source>
</evidence>
<dbReference type="PANTHER" id="PTHR43046:SF2">
    <property type="entry name" value="8-OXO-DGTP DIPHOSPHATASE-RELATED"/>
    <property type="match status" value="1"/>
</dbReference>
<dbReference type="PROSITE" id="PS51462">
    <property type="entry name" value="NUDIX"/>
    <property type="match status" value="1"/>
</dbReference>
<protein>
    <submittedName>
        <fullName evidence="5">DNA mismatch repair protein MutT</fullName>
    </submittedName>
</protein>
<dbReference type="PRINTS" id="PR00502">
    <property type="entry name" value="NUDIXFAMILY"/>
</dbReference>
<gene>
    <name evidence="5" type="ORF">N783_03415</name>
</gene>
<dbReference type="RefSeq" id="WP_027446384.1">
    <property type="nucleotide sequence ID" value="NZ_AULJ01000034.1"/>
</dbReference>
<accession>A0A0A5GFC4</accession>
<dbReference type="PANTHER" id="PTHR43046">
    <property type="entry name" value="GDP-MANNOSE MANNOSYL HYDROLASE"/>
    <property type="match status" value="1"/>
</dbReference>
<keyword evidence="6" id="KW-1185">Reference proteome</keyword>
<comment type="similarity">
    <text evidence="3">Belongs to the Nudix hydrolase family.</text>
</comment>
<dbReference type="InterPro" id="IPR015797">
    <property type="entry name" value="NUDIX_hydrolase-like_dom_sf"/>
</dbReference>
<evidence type="ECO:0000313" key="6">
    <source>
        <dbReference type="Proteomes" id="UP000030403"/>
    </source>
</evidence>
<dbReference type="InterPro" id="IPR020476">
    <property type="entry name" value="Nudix_hydrolase"/>
</dbReference>
<dbReference type="Pfam" id="PF00293">
    <property type="entry name" value="NUDIX"/>
    <property type="match status" value="1"/>
</dbReference>
<dbReference type="AlphaFoldDB" id="A0A0A5GFC4"/>
<dbReference type="eggNOG" id="COG1051">
    <property type="taxonomic scope" value="Bacteria"/>
</dbReference>
<reference evidence="5 6" key="1">
    <citation type="submission" date="2013-08" db="EMBL/GenBank/DDBJ databases">
        <authorList>
            <person name="Huang J."/>
            <person name="Wang G."/>
        </authorList>
    </citation>
    <scope>NUCLEOTIDE SEQUENCE [LARGE SCALE GENOMIC DNA]</scope>
    <source>
        <strain evidence="5 6">BH030004</strain>
    </source>
</reference>
<comment type="cofactor">
    <cofactor evidence="1">
        <name>Mg(2+)</name>
        <dbReference type="ChEBI" id="CHEBI:18420"/>
    </cofactor>
</comment>
<evidence type="ECO:0000256" key="3">
    <source>
        <dbReference type="RuleBase" id="RU003476"/>
    </source>
</evidence>
<dbReference type="InterPro" id="IPR000086">
    <property type="entry name" value="NUDIX_hydrolase_dom"/>
</dbReference>
<dbReference type="GO" id="GO:0016787">
    <property type="term" value="F:hydrolase activity"/>
    <property type="evidence" value="ECO:0007669"/>
    <property type="project" value="UniProtKB-KW"/>
</dbReference>
<proteinExistence type="inferred from homology"/>
<dbReference type="OrthoDB" id="9787476at2"/>
<sequence length="158" mass="18003">MGYVMNLRKFVGSKPLIVVGASVLLLDKQKRLLLQKRTDNQCWGLPGGSLEPGEKLQEVAARELQEETGLKAHHLDFFQLFSGEELFYKYPHGDKVYNVIASYVCTEFSGELRKEPEEVEALQYFDLDDLPSPLSPPDKKVLESFITYYTCQRKAAPK</sequence>
<keyword evidence="2 3" id="KW-0378">Hydrolase</keyword>
<comment type="caution">
    <text evidence="5">The sequence shown here is derived from an EMBL/GenBank/DDBJ whole genome shotgun (WGS) entry which is preliminary data.</text>
</comment>
<dbReference type="InterPro" id="IPR020084">
    <property type="entry name" value="NUDIX_hydrolase_CS"/>
</dbReference>
<evidence type="ECO:0000259" key="4">
    <source>
        <dbReference type="PROSITE" id="PS51462"/>
    </source>
</evidence>
<organism evidence="5 6">
    <name type="scientific">Pontibacillus marinus BH030004 = DSM 16465</name>
    <dbReference type="NCBI Taxonomy" id="1385511"/>
    <lineage>
        <taxon>Bacteria</taxon>
        <taxon>Bacillati</taxon>
        <taxon>Bacillota</taxon>
        <taxon>Bacilli</taxon>
        <taxon>Bacillales</taxon>
        <taxon>Bacillaceae</taxon>
        <taxon>Pontibacillus</taxon>
    </lineage>
</organism>
<dbReference type="SUPFAM" id="SSF55811">
    <property type="entry name" value="Nudix"/>
    <property type="match status" value="1"/>
</dbReference>
<dbReference type="Proteomes" id="UP000030403">
    <property type="component" value="Unassembled WGS sequence"/>
</dbReference>
<dbReference type="Gene3D" id="3.90.79.10">
    <property type="entry name" value="Nucleoside Triphosphate Pyrophosphohydrolase"/>
    <property type="match status" value="1"/>
</dbReference>
<evidence type="ECO:0000256" key="1">
    <source>
        <dbReference type="ARBA" id="ARBA00001946"/>
    </source>
</evidence>
<feature type="domain" description="Nudix hydrolase" evidence="4">
    <location>
        <begin position="16"/>
        <end position="147"/>
    </location>
</feature>
<dbReference type="STRING" id="1385511.GCA_000425225_02714"/>